<accession>X1BAP7</accession>
<protein>
    <submittedName>
        <fullName evidence="1">Uncharacterized protein</fullName>
    </submittedName>
</protein>
<evidence type="ECO:0000313" key="1">
    <source>
        <dbReference type="EMBL" id="GAG81203.1"/>
    </source>
</evidence>
<comment type="caution">
    <text evidence="1">The sequence shown here is derived from an EMBL/GenBank/DDBJ whole genome shotgun (WGS) entry which is preliminary data.</text>
</comment>
<dbReference type="AlphaFoldDB" id="X1BAP7"/>
<dbReference type="EMBL" id="BART01009804">
    <property type="protein sequence ID" value="GAG81203.1"/>
    <property type="molecule type" value="Genomic_DNA"/>
</dbReference>
<feature type="non-terminal residue" evidence="1">
    <location>
        <position position="1"/>
    </location>
</feature>
<proteinExistence type="predicted"/>
<reference evidence="1" key="1">
    <citation type="journal article" date="2014" name="Front. Microbiol.">
        <title>High frequency of phylogenetically diverse reductive dehalogenase-homologous genes in deep subseafloor sedimentary metagenomes.</title>
        <authorList>
            <person name="Kawai M."/>
            <person name="Futagami T."/>
            <person name="Toyoda A."/>
            <person name="Takaki Y."/>
            <person name="Nishi S."/>
            <person name="Hori S."/>
            <person name="Arai W."/>
            <person name="Tsubouchi T."/>
            <person name="Morono Y."/>
            <person name="Uchiyama I."/>
            <person name="Ito T."/>
            <person name="Fujiyama A."/>
            <person name="Inagaki F."/>
            <person name="Takami H."/>
        </authorList>
    </citation>
    <scope>NUCLEOTIDE SEQUENCE</scope>
    <source>
        <strain evidence="1">Expedition CK06-06</strain>
    </source>
</reference>
<name>X1BAP7_9ZZZZ</name>
<organism evidence="1">
    <name type="scientific">marine sediment metagenome</name>
    <dbReference type="NCBI Taxonomy" id="412755"/>
    <lineage>
        <taxon>unclassified sequences</taxon>
        <taxon>metagenomes</taxon>
        <taxon>ecological metagenomes</taxon>
    </lineage>
</organism>
<sequence>GNKDSLNNTYCSSNKLSINLLHITTGILENSEVFKS</sequence>
<gene>
    <name evidence="1" type="ORF">S01H4_21612</name>
</gene>